<proteinExistence type="predicted"/>
<evidence type="ECO:0000313" key="2">
    <source>
        <dbReference type="Proteomes" id="UP000594014"/>
    </source>
</evidence>
<gene>
    <name evidence="1" type="ORF">FRZ06_20345</name>
</gene>
<organism evidence="1 2">
    <name type="scientific">Anoxybacterium hadale</name>
    <dbReference type="NCBI Taxonomy" id="3408580"/>
    <lineage>
        <taxon>Bacteria</taxon>
        <taxon>Bacillati</taxon>
        <taxon>Bacillota</taxon>
        <taxon>Clostridia</taxon>
        <taxon>Peptostreptococcales</taxon>
        <taxon>Anaerovoracaceae</taxon>
        <taxon>Anoxybacterium</taxon>
    </lineage>
</organism>
<name>A0ACD1AGY1_9FIRM</name>
<evidence type="ECO:0000313" key="1">
    <source>
        <dbReference type="EMBL" id="QOX65544.1"/>
    </source>
</evidence>
<reference evidence="1" key="1">
    <citation type="submission" date="2019-08" db="EMBL/GenBank/DDBJ databases">
        <title>Genome sequence of Clostridiales bacterium MT110.</title>
        <authorList>
            <person name="Cao J."/>
        </authorList>
    </citation>
    <scope>NUCLEOTIDE SEQUENCE</scope>
    <source>
        <strain evidence="1">MT110</strain>
    </source>
</reference>
<keyword evidence="1" id="KW-0808">Transferase</keyword>
<dbReference type="EMBL" id="CP042469">
    <property type="protein sequence ID" value="QOX65544.1"/>
    <property type="molecule type" value="Genomic_DNA"/>
</dbReference>
<protein>
    <submittedName>
        <fullName evidence="1">Aspartate aminotransferase family protein</fullName>
    </submittedName>
</protein>
<keyword evidence="2" id="KW-1185">Reference proteome</keyword>
<sequence length="389" mass="42005">MKSADVKERDQKYILGTYARNDLCIEKGSGATCWSPEGKKYIDFSSGIGVNSLGYSDTGWVDAVMQQLKNIQHTSNLFYTSPCGELAEMLVSRTGYKKVFFCNSGAEANEGAIKTARKYSSQKYGDGRYEIITLKDSFHGRTMATITATGQEGYHKYFNPFVEGFEYAIANDTDDLLSKVSEKTCAIMVEFVQGEGGVNNLKQSFVTAIYELCKEKDILFLADEVQTGVGRTGKLFAYEHYGITPDLVTMAKGLGAGLPIGGILFGEKCEGVLQPGDHGTTFGGNPAVCAGGIEVLKRIDEAFLSEVSEKGAYLRSKLLQMEGVAAVTGLGLMLGVAPKEKDAKAVVKNALEAGLIALTAKDKIRLLPPLNITIEELEEGLAILEAALK</sequence>
<accession>A0ACD1AGY1</accession>
<keyword evidence="1" id="KW-0032">Aminotransferase</keyword>
<dbReference type="Proteomes" id="UP000594014">
    <property type="component" value="Chromosome"/>
</dbReference>